<name>A0ABU4FCW3_9ACTN</name>
<dbReference type="Gene3D" id="3.60.20.10">
    <property type="entry name" value="Glutamine Phosphoribosylpyrophosphate, subunit 1, domain 1"/>
    <property type="match status" value="1"/>
</dbReference>
<dbReference type="RefSeq" id="WP_317771537.1">
    <property type="nucleotide sequence ID" value="NZ_JAWMAJ010000039.1"/>
</dbReference>
<keyword evidence="5" id="KW-1185">Reference proteome</keyword>
<comment type="caution">
    <text evidence="4">The sequence shown here is derived from an EMBL/GenBank/DDBJ whole genome shotgun (WGS) entry which is preliminary data.</text>
</comment>
<dbReference type="EMBL" id="JAWMAJ010000039">
    <property type="protein sequence ID" value="MDV7217115.1"/>
    <property type="molecule type" value="Genomic_DNA"/>
</dbReference>
<reference evidence="4 5" key="1">
    <citation type="submission" date="2023-10" db="EMBL/GenBank/DDBJ databases">
        <title>Characterization of rhizosphere-enriched actinobacteria from wheat plants lab-grown on chernevaya soil.</title>
        <authorList>
            <person name="Tikhonova E.N."/>
            <person name="Konopkin A."/>
            <person name="Kravchenko I.K."/>
        </authorList>
    </citation>
    <scope>NUCLEOTIDE SEQUENCE [LARGE SCALE GENOMIC DNA]</scope>
    <source>
        <strain evidence="4 5">RR29</strain>
    </source>
</reference>
<dbReference type="PANTHER" id="PTHR42824">
    <property type="entry name" value="GLUTAMINE AMIDOTRANSFERASE"/>
    <property type="match status" value="1"/>
</dbReference>
<dbReference type="InterPro" id="IPR017932">
    <property type="entry name" value="GATase_2_dom"/>
</dbReference>
<dbReference type="CDD" id="cd01908">
    <property type="entry name" value="YafJ"/>
    <property type="match status" value="1"/>
</dbReference>
<accession>A0ABU4FCW3</accession>
<evidence type="ECO:0000313" key="5">
    <source>
        <dbReference type="Proteomes" id="UP001187346"/>
    </source>
</evidence>
<dbReference type="InterPro" id="IPR029055">
    <property type="entry name" value="Ntn_hydrolases_N"/>
</dbReference>
<protein>
    <submittedName>
        <fullName evidence="4">Class II glutamine amidotransferase</fullName>
    </submittedName>
</protein>
<dbReference type="InterPro" id="IPR026869">
    <property type="entry name" value="EgtC-like"/>
</dbReference>
<evidence type="ECO:0000313" key="4">
    <source>
        <dbReference type="EMBL" id="MDV7217115.1"/>
    </source>
</evidence>
<organism evidence="4 5">
    <name type="scientific">Streptomyces prunicolor</name>
    <dbReference type="NCBI Taxonomy" id="67348"/>
    <lineage>
        <taxon>Bacteria</taxon>
        <taxon>Bacillati</taxon>
        <taxon>Actinomycetota</taxon>
        <taxon>Actinomycetes</taxon>
        <taxon>Kitasatosporales</taxon>
        <taxon>Streptomycetaceae</taxon>
        <taxon>Streptomyces</taxon>
    </lineage>
</organism>
<dbReference type="PANTHER" id="PTHR42824:SF1">
    <property type="entry name" value="GLUTAMINE AMIDOTRANSFERASE YAFJ-RELATED"/>
    <property type="match status" value="1"/>
</dbReference>
<feature type="region of interest" description="Disordered" evidence="2">
    <location>
        <begin position="247"/>
        <end position="268"/>
    </location>
</feature>
<keyword evidence="1 4" id="KW-0315">Glutamine amidotransferase</keyword>
<dbReference type="Pfam" id="PF13230">
    <property type="entry name" value="GATase_4"/>
    <property type="match status" value="1"/>
</dbReference>
<feature type="compositionally biased region" description="Polar residues" evidence="2">
    <location>
        <begin position="257"/>
        <end position="268"/>
    </location>
</feature>
<evidence type="ECO:0000259" key="3">
    <source>
        <dbReference type="PROSITE" id="PS51278"/>
    </source>
</evidence>
<sequence>MCRLLGVVTRAPLPLDTALDGLVGPFTELSLEHRDGWGIAAGQGTGSSPLVVKGIEPAAGTDSWGRTLAGTVTDAALLHLRLASPGLPVVPGNTHPFTVGTVAFAHNGYFTPYDALDELIAPELLAGAAGSTDSERYFLRVLTLLRETGPADALARAAADVRERAAAYASLNCLLLAEDALYAYADEDPESEVSRRRGPDFFRLRYRVDEDRVVIASSGIPQPDDRWTVLPYREVLEIRRADLRVTTTRAAPHSGPAPSTTLAHVNRR</sequence>
<dbReference type="Proteomes" id="UP001187346">
    <property type="component" value="Unassembled WGS sequence"/>
</dbReference>
<dbReference type="SUPFAM" id="SSF56235">
    <property type="entry name" value="N-terminal nucleophile aminohydrolases (Ntn hydrolases)"/>
    <property type="match status" value="1"/>
</dbReference>
<proteinExistence type="predicted"/>
<gene>
    <name evidence="4" type="ORF">R5A26_14280</name>
</gene>
<evidence type="ECO:0000256" key="2">
    <source>
        <dbReference type="SAM" id="MobiDB-lite"/>
    </source>
</evidence>
<evidence type="ECO:0000256" key="1">
    <source>
        <dbReference type="ARBA" id="ARBA00022962"/>
    </source>
</evidence>
<dbReference type="PROSITE" id="PS51278">
    <property type="entry name" value="GATASE_TYPE_2"/>
    <property type="match status" value="1"/>
</dbReference>
<feature type="domain" description="Glutamine amidotransferase type-2" evidence="3">
    <location>
        <begin position="2"/>
        <end position="249"/>
    </location>
</feature>